<evidence type="ECO:0000313" key="2">
    <source>
        <dbReference type="EMBL" id="KAK2026361.1"/>
    </source>
</evidence>
<feature type="transmembrane region" description="Helical" evidence="1">
    <location>
        <begin position="75"/>
        <end position="93"/>
    </location>
</feature>
<evidence type="ECO:0000313" key="3">
    <source>
        <dbReference type="Proteomes" id="UP001232148"/>
    </source>
</evidence>
<gene>
    <name evidence="2" type="ORF">LX32DRAFT_594851</name>
</gene>
<keyword evidence="3" id="KW-1185">Reference proteome</keyword>
<organism evidence="2 3">
    <name type="scientific">Colletotrichum zoysiae</name>
    <dbReference type="NCBI Taxonomy" id="1216348"/>
    <lineage>
        <taxon>Eukaryota</taxon>
        <taxon>Fungi</taxon>
        <taxon>Dikarya</taxon>
        <taxon>Ascomycota</taxon>
        <taxon>Pezizomycotina</taxon>
        <taxon>Sordariomycetes</taxon>
        <taxon>Hypocreomycetidae</taxon>
        <taxon>Glomerellales</taxon>
        <taxon>Glomerellaceae</taxon>
        <taxon>Colletotrichum</taxon>
        <taxon>Colletotrichum graminicola species complex</taxon>
    </lineage>
</organism>
<keyword evidence="1" id="KW-0472">Membrane</keyword>
<name>A0AAD9HDJ8_9PEZI</name>
<keyword evidence="1" id="KW-0812">Transmembrane</keyword>
<dbReference type="AlphaFoldDB" id="A0AAD9HDJ8"/>
<protein>
    <submittedName>
        <fullName evidence="2">Uncharacterized protein</fullName>
    </submittedName>
</protein>
<accession>A0AAD9HDJ8</accession>
<keyword evidence="1" id="KW-1133">Transmembrane helix</keyword>
<evidence type="ECO:0000256" key="1">
    <source>
        <dbReference type="SAM" id="Phobius"/>
    </source>
</evidence>
<comment type="caution">
    <text evidence="2">The sequence shown here is derived from an EMBL/GenBank/DDBJ whole genome shotgun (WGS) entry which is preliminary data.</text>
</comment>
<proteinExistence type="predicted"/>
<feature type="non-terminal residue" evidence="2">
    <location>
        <position position="1"/>
    </location>
</feature>
<dbReference type="EMBL" id="MU842916">
    <property type="protein sequence ID" value="KAK2026361.1"/>
    <property type="molecule type" value="Genomic_DNA"/>
</dbReference>
<sequence length="101" mass="11303">EALYERESWLCIGMAFRLGVTPAATNTLGPIAISPLVVDSKKVALVNISLRLVQPMLIFLPPYMAQRFCIKSPSLWIVFTPLLTGVVMLYVLGREHDFHCL</sequence>
<dbReference type="Proteomes" id="UP001232148">
    <property type="component" value="Unassembled WGS sequence"/>
</dbReference>
<reference evidence="2" key="1">
    <citation type="submission" date="2021-06" db="EMBL/GenBank/DDBJ databases">
        <title>Comparative genomics, transcriptomics and evolutionary studies reveal genomic signatures of adaptation to plant cell wall in hemibiotrophic fungi.</title>
        <authorList>
            <consortium name="DOE Joint Genome Institute"/>
            <person name="Baroncelli R."/>
            <person name="Diaz J.F."/>
            <person name="Benocci T."/>
            <person name="Peng M."/>
            <person name="Battaglia E."/>
            <person name="Haridas S."/>
            <person name="Andreopoulos W."/>
            <person name="Labutti K."/>
            <person name="Pangilinan J."/>
            <person name="Floch G.L."/>
            <person name="Makela M.R."/>
            <person name="Henrissat B."/>
            <person name="Grigoriev I.V."/>
            <person name="Crouch J.A."/>
            <person name="De Vries R.P."/>
            <person name="Sukno S.A."/>
            <person name="Thon M.R."/>
        </authorList>
    </citation>
    <scope>NUCLEOTIDE SEQUENCE</scope>
    <source>
        <strain evidence="2">MAFF235873</strain>
    </source>
</reference>